<gene>
    <name evidence="1" type="ORF">METZ01_LOCUS293386</name>
</gene>
<name>A0A382LZM9_9ZZZZ</name>
<feature type="non-terminal residue" evidence="1">
    <location>
        <position position="34"/>
    </location>
</feature>
<reference evidence="1" key="1">
    <citation type="submission" date="2018-05" db="EMBL/GenBank/DDBJ databases">
        <authorList>
            <person name="Lanie J.A."/>
            <person name="Ng W.-L."/>
            <person name="Kazmierczak K.M."/>
            <person name="Andrzejewski T.M."/>
            <person name="Davidsen T.M."/>
            <person name="Wayne K.J."/>
            <person name="Tettelin H."/>
            <person name="Glass J.I."/>
            <person name="Rusch D."/>
            <person name="Podicherti R."/>
            <person name="Tsui H.-C.T."/>
            <person name="Winkler M.E."/>
        </authorList>
    </citation>
    <scope>NUCLEOTIDE SEQUENCE</scope>
</reference>
<accession>A0A382LZM9</accession>
<protein>
    <submittedName>
        <fullName evidence="1">Uncharacterized protein</fullName>
    </submittedName>
</protein>
<proteinExistence type="predicted"/>
<sequence>MTDYLGGAQIWTKVVSECVGGAHKIYGAITAAML</sequence>
<organism evidence="1">
    <name type="scientific">marine metagenome</name>
    <dbReference type="NCBI Taxonomy" id="408172"/>
    <lineage>
        <taxon>unclassified sequences</taxon>
        <taxon>metagenomes</taxon>
        <taxon>ecological metagenomes</taxon>
    </lineage>
</organism>
<evidence type="ECO:0000313" key="1">
    <source>
        <dbReference type="EMBL" id="SVC40532.1"/>
    </source>
</evidence>
<dbReference type="EMBL" id="UINC01089436">
    <property type="protein sequence ID" value="SVC40532.1"/>
    <property type="molecule type" value="Genomic_DNA"/>
</dbReference>
<dbReference type="AlphaFoldDB" id="A0A382LZM9"/>